<dbReference type="GeneID" id="66455012"/>
<dbReference type="Proteomes" id="UP000469871">
    <property type="component" value="Unassembled WGS sequence"/>
</dbReference>
<evidence type="ECO:0000313" key="5">
    <source>
        <dbReference type="EMBL" id="MDT2369910.1"/>
    </source>
</evidence>
<dbReference type="Proteomes" id="UP000289562">
    <property type="component" value="Unassembled WGS sequence"/>
</dbReference>
<dbReference type="EMBL" id="LEQJ01000012">
    <property type="protein sequence ID" value="RBS29586.1"/>
    <property type="molecule type" value="Genomic_DNA"/>
</dbReference>
<evidence type="ECO:0000313" key="18">
    <source>
        <dbReference type="Proteomes" id="UP000289562"/>
    </source>
</evidence>
<gene>
    <name evidence="6" type="ORF">A5804_002172</name>
    <name evidence="2" type="ORF">AWT83_00365</name>
    <name evidence="7" type="ORF">CQR37_06350</name>
    <name evidence="10" type="ORF">CYQ77_08300</name>
    <name evidence="8" type="ORF">DKP91_07790</name>
    <name evidence="11" type="ORF">DTPHA_601774</name>
    <name evidence="9" type="ORF">EB12_01826</name>
    <name evidence="1" type="ORF">GBM73_13075</name>
    <name evidence="3" type="ORF">KYX88_10035</name>
    <name evidence="4" type="ORF">M3X98_11960</name>
    <name evidence="5" type="ORF">P6Z85_07015</name>
</gene>
<dbReference type="EMBL" id="PJVH01000022">
    <property type="protein sequence ID" value="RXU87608.1"/>
    <property type="molecule type" value="Genomic_DNA"/>
</dbReference>
<evidence type="ECO:0000313" key="17">
    <source>
        <dbReference type="Proteomes" id="UP000253144"/>
    </source>
</evidence>
<dbReference type="EMBL" id="JAMWMK010000024">
    <property type="protein sequence ID" value="MDC4248749.1"/>
    <property type="molecule type" value="Genomic_DNA"/>
</dbReference>
<evidence type="ECO:0000313" key="16">
    <source>
        <dbReference type="Proteomes" id="UP000249070"/>
    </source>
</evidence>
<evidence type="ECO:0000313" key="10">
    <source>
        <dbReference type="EMBL" id="RXU87608.1"/>
    </source>
</evidence>
<dbReference type="STRING" id="1352.AL014_15390"/>
<evidence type="ECO:0000313" key="15">
    <source>
        <dbReference type="Proteomes" id="UP000224303"/>
    </source>
</evidence>
<sequence>MASKRVAGTIMLHLEDGTKKFLVHSIDDKLEFALAELSEGKTGLANILNFLKEIVHIDVSKISLMELTNTHIKEENVPLFVFETEQKNQREELGEGYIWEEPGQMRSVLGTYEVEGVPFF</sequence>
<proteinExistence type="predicted"/>
<dbReference type="PATRIC" id="fig|1352.1358.peg.956"/>
<comment type="caution">
    <text evidence="2">The sequence shown here is derived from an EMBL/GenBank/DDBJ whole genome shotgun (WGS) entry which is preliminary data.</text>
</comment>
<reference evidence="8 16" key="7">
    <citation type="submission" date="2018-05" db="EMBL/GenBank/DDBJ databases">
        <title>Vancomycin-resistant Enterococcus faecium strain from Chelyabinsk, Russia.</title>
        <authorList>
            <person name="Gostev V."/>
            <person name="Goncharov A."/>
            <person name="Kolodzhieva V."/>
            <person name="Suvorov A."/>
            <person name="Sidorenko S."/>
            <person name="Zueva L."/>
        </authorList>
    </citation>
    <scope>NUCLEOTIDE SEQUENCE [LARGE SCALE GENOMIC DNA]</scope>
    <source>
        <strain evidence="8 16">20</strain>
    </source>
</reference>
<evidence type="ECO:0000313" key="7">
    <source>
        <dbReference type="EMBL" id="PHL21899.1"/>
    </source>
</evidence>
<reference evidence="1 19" key="8">
    <citation type="submission" date="2019-10" db="EMBL/GenBank/DDBJ databases">
        <title>Evolutionary dynamics of vancomycin-resistant Enterococcus faecium during gastrointestinal tract colonization and bloodstream infection in immunocompromised pediatric patients.</title>
        <authorList>
            <person name="Chilambi G.S."/>
            <person name="Nordstrom H.R."/>
            <person name="Evans D.R."/>
            <person name="Ferrolino J."/>
            <person name="Hayden R.T."/>
            <person name="Maron G.M."/>
            <person name="Vo A.N."/>
            <person name="Gilmore M.S."/>
            <person name="Wolf J."/>
            <person name="Rosch J.W."/>
            <person name="Van Tyne D."/>
        </authorList>
    </citation>
    <scope>NUCLEOTIDE SEQUENCE [LARGE SCALE GENOMIC DNA]</scope>
    <source>
        <strain evidence="1 19">VRECG27</strain>
    </source>
</reference>
<dbReference type="EMBL" id="NGLB01000001">
    <property type="protein sequence ID" value="OTO00656.1"/>
    <property type="molecule type" value="Genomic_DNA"/>
</dbReference>
<accession>A0A132P413</accession>
<evidence type="ECO:0000313" key="14">
    <source>
        <dbReference type="Proteomes" id="UP000194737"/>
    </source>
</evidence>
<dbReference type="EMBL" id="LRHK01000001">
    <property type="protein sequence ID" value="KWX17037.1"/>
    <property type="molecule type" value="Genomic_DNA"/>
</dbReference>
<dbReference type="EMBL" id="PCGC01000010">
    <property type="protein sequence ID" value="PHL21899.1"/>
    <property type="molecule type" value="Genomic_DNA"/>
</dbReference>
<evidence type="ECO:0000313" key="12">
    <source>
        <dbReference type="Proteomes" id="UP000070452"/>
    </source>
</evidence>
<reference evidence="6 14" key="4">
    <citation type="submission" date="2017-05" db="EMBL/GenBank/DDBJ databases">
        <title>The Genome Sequence of Enterococcus faecium 6F2_DIV0138.</title>
        <authorList>
            <consortium name="The Broad Institute Genomics Platform"/>
            <consortium name="The Broad Institute Genomic Center for Infectious Diseases"/>
            <person name="Earl A."/>
            <person name="Manson A."/>
            <person name="Schwartman J."/>
            <person name="Gilmore M."/>
            <person name="Abouelleil A."/>
            <person name="Cao P."/>
            <person name="Chapman S."/>
            <person name="Cusick C."/>
            <person name="Shea T."/>
            <person name="Young S."/>
            <person name="Neafsey D."/>
            <person name="Nusbaum C."/>
            <person name="Birren B."/>
        </authorList>
    </citation>
    <scope>NUCLEOTIDE SEQUENCE [LARGE SCALE GENOMIC DNA]</scope>
    <source>
        <strain evidence="6 14">6F2_DIV0138</strain>
    </source>
</reference>
<evidence type="ECO:0000313" key="9">
    <source>
        <dbReference type="EMBL" id="RBS29586.1"/>
    </source>
</evidence>
<evidence type="ECO:0000313" key="3">
    <source>
        <dbReference type="EMBL" id="MBX4223151.1"/>
    </source>
</evidence>
<evidence type="ECO:0000313" key="13">
    <source>
        <dbReference type="Proteomes" id="UP000183509"/>
    </source>
</evidence>
<dbReference type="EMBL" id="FKLM01000030">
    <property type="protein sequence ID" value="SAM47058.1"/>
    <property type="molecule type" value="Genomic_DNA"/>
</dbReference>
<evidence type="ECO:0000313" key="6">
    <source>
        <dbReference type="EMBL" id="OTO00656.1"/>
    </source>
</evidence>
<dbReference type="Proteomes" id="UP001260956">
    <property type="component" value="Unassembled WGS sequence"/>
</dbReference>
<dbReference type="EMBL" id="JAIFOC010000084">
    <property type="protein sequence ID" value="MBX4223151.1"/>
    <property type="molecule type" value="Genomic_DNA"/>
</dbReference>
<dbReference type="Proteomes" id="UP000249070">
    <property type="component" value="Unassembled WGS sequence"/>
</dbReference>
<reference evidence="7 15" key="5">
    <citation type="submission" date="2017-10" db="EMBL/GenBank/DDBJ databases">
        <title>Draft genomes of the Enterococcus faecium isolated from human feces before and after Helicobacter pylori eradication therapy.</title>
        <authorList>
            <person name="Prianichniikov N.A."/>
            <person name="Glushchenko O.E."/>
            <person name="Malakhova M.V."/>
        </authorList>
    </citation>
    <scope>NUCLEOTIDE SEQUENCE [LARGE SCALE GENOMIC DNA]</scope>
    <source>
        <strain evidence="7 15">Hp_5-7</strain>
    </source>
</reference>
<reference evidence="3" key="9">
    <citation type="journal article" date="2022" name="J. Anim. Sci.">
        <title>Whole genome sequence analyses-based assessment of virulence potential and antimicrobial susceptibilities and resistance of Enterococcus faecium strains isolated from commercial swine and cattle probiotic products.</title>
        <authorList>
            <person name="Shridhar P.B."/>
            <person name="Amachawadi R.G."/>
            <person name="Tokach M."/>
            <person name="Patel I."/>
            <person name="Gangiredla J."/>
            <person name="Mammel M."/>
            <person name="Nagaraja T.G."/>
        </authorList>
    </citation>
    <scope>NUCLEOTIDE SEQUENCE</scope>
    <source>
        <strain evidence="3">EF215</strain>
    </source>
</reference>
<dbReference type="Proteomes" id="UP001139644">
    <property type="component" value="Unassembled WGS sequence"/>
</dbReference>
<dbReference type="Proteomes" id="UP000194737">
    <property type="component" value="Unassembled WGS sequence"/>
</dbReference>
<reference evidence="4" key="10">
    <citation type="submission" date="2022-05" db="EMBL/GenBank/DDBJ databases">
        <title>Draft genome sequences of Clostridium perfringens strains isolated from Peru.</title>
        <authorList>
            <person name="Hurtado R."/>
            <person name="Lima L."/>
            <person name="Sousa T."/>
            <person name="Jaiswal A.K."/>
            <person name="Tiwari S."/>
            <person name="Maturrano L."/>
            <person name="Brenig B."/>
            <person name="Azevedo V."/>
        </authorList>
    </citation>
    <scope>NUCLEOTIDE SEQUENCE</scope>
    <source>
        <strain evidence="4">CP4</strain>
    </source>
</reference>
<dbReference type="AlphaFoldDB" id="A0A132P413"/>
<protein>
    <submittedName>
        <fullName evidence="2">Uncharacterized protein</fullName>
    </submittedName>
</protein>
<reference evidence="11 13" key="3">
    <citation type="submission" date="2016-04" db="EMBL/GenBank/DDBJ databases">
        <authorList>
            <person name="Millard A."/>
        </authorList>
    </citation>
    <scope>NUCLEOTIDE SEQUENCE [LARGE SCALE GENOMIC DNA]</scope>
    <source>
        <strain evidence="11">Isolate 22</strain>
    </source>
</reference>
<reference evidence="2 12" key="2">
    <citation type="submission" date="2016-01" db="EMBL/GenBank/DDBJ databases">
        <title>Molecular Mechanisms for transfer of large genomic segments between Enterococcus faecium strains.</title>
        <authorList>
            <person name="Garcia-Solache M.A."/>
            <person name="Lebreton F."/>
            <person name="Mclaughlin R.E."/>
            <person name="Whiteaker J.D."/>
            <person name="Gilmore M.S."/>
            <person name="Rice L.B."/>
        </authorList>
    </citation>
    <scope>NUCLEOTIDE SEQUENCE [LARGE SCALE GENOMIC DNA]</scope>
    <source>
        <strain evidence="2 12">D344RRF x C68</strain>
    </source>
</reference>
<organism evidence="2 12">
    <name type="scientific">Enterococcus faecium</name>
    <name type="common">Streptococcus faecium</name>
    <dbReference type="NCBI Taxonomy" id="1352"/>
    <lineage>
        <taxon>Bacteria</taxon>
        <taxon>Bacillati</taxon>
        <taxon>Bacillota</taxon>
        <taxon>Bacilli</taxon>
        <taxon>Lactobacillales</taxon>
        <taxon>Enterococcaceae</taxon>
        <taxon>Enterococcus</taxon>
    </lineage>
</organism>
<name>A0A132P413_ENTFC</name>
<evidence type="ECO:0000313" key="11">
    <source>
        <dbReference type="EMBL" id="SAM47058.1"/>
    </source>
</evidence>
<evidence type="ECO:0000313" key="4">
    <source>
        <dbReference type="EMBL" id="MDC4248749.1"/>
    </source>
</evidence>
<dbReference type="EMBL" id="JARPTX010000018">
    <property type="protein sequence ID" value="MDT2369910.1"/>
    <property type="molecule type" value="Genomic_DNA"/>
</dbReference>
<evidence type="ECO:0000313" key="19">
    <source>
        <dbReference type="Proteomes" id="UP000469871"/>
    </source>
</evidence>
<dbReference type="RefSeq" id="WP_002287172.1">
    <property type="nucleotide sequence ID" value="NZ_AP019394.1"/>
</dbReference>
<dbReference type="Proteomes" id="UP000183509">
    <property type="component" value="Unassembled WGS sequence"/>
</dbReference>
<evidence type="ECO:0000313" key="2">
    <source>
        <dbReference type="EMBL" id="KWX17037.1"/>
    </source>
</evidence>
<dbReference type="EMBL" id="QHGU01000031">
    <property type="protein sequence ID" value="PZM55761.1"/>
    <property type="molecule type" value="Genomic_DNA"/>
</dbReference>
<reference evidence="5" key="11">
    <citation type="submission" date="2023-03" db="EMBL/GenBank/DDBJ databases">
        <authorList>
            <person name="Shen W."/>
            <person name="Cai J."/>
        </authorList>
    </citation>
    <scope>NUCLEOTIDE SEQUENCE</scope>
    <source>
        <strain evidence="5">B1010-2</strain>
    </source>
</reference>
<dbReference type="Proteomes" id="UP000070452">
    <property type="component" value="Unassembled WGS sequence"/>
</dbReference>
<dbReference type="EMBL" id="WEFP01000001">
    <property type="protein sequence ID" value="KAB7578170.1"/>
    <property type="molecule type" value="Genomic_DNA"/>
</dbReference>
<dbReference type="Proteomes" id="UP000224303">
    <property type="component" value="Unassembled WGS sequence"/>
</dbReference>
<dbReference type="Proteomes" id="UP001141166">
    <property type="component" value="Unassembled WGS sequence"/>
</dbReference>
<evidence type="ECO:0000313" key="1">
    <source>
        <dbReference type="EMBL" id="KAB7578170.1"/>
    </source>
</evidence>
<reference evidence="9 17" key="1">
    <citation type="submission" date="2015-06" db="EMBL/GenBank/DDBJ databases">
        <title>The Genome Sequence of Enterococcus faecium 131EA1.</title>
        <authorList>
            <consortium name="The Broad Institute Genomics Platform"/>
            <consortium name="The Broad Institute Genome Sequencing Center for Infectious Disease"/>
            <person name="Earl A.M."/>
            <person name="Van Tyne D."/>
            <person name="Lebreton F."/>
            <person name="Saavedra J.T."/>
            <person name="Gilmore M.S."/>
            <person name="Manson Mcguire A."/>
            <person name="Clock S."/>
            <person name="Crupain M."/>
            <person name="Rangan U."/>
            <person name="Young S."/>
            <person name="Abouelleil A."/>
            <person name="Cao P."/>
            <person name="Chapman S.B."/>
            <person name="Griggs A."/>
            <person name="Priest M."/>
            <person name="Shea T."/>
            <person name="Wortman J."/>
            <person name="Nusbaum C."/>
            <person name="Birren B."/>
        </authorList>
    </citation>
    <scope>NUCLEOTIDE SEQUENCE [LARGE SCALE GENOMIC DNA]</scope>
    <source>
        <strain evidence="9 17">131EA1</strain>
    </source>
</reference>
<reference evidence="10 18" key="6">
    <citation type="submission" date="2017-12" db="EMBL/GenBank/DDBJ databases">
        <title>A pool of 800 enterococci isolated from chicken carcass rinse samples from New Zealand.</title>
        <authorList>
            <person name="Zhang J."/>
            <person name="Rogers L."/>
            <person name="Midwinter A."/>
            <person name="French N."/>
        </authorList>
    </citation>
    <scope>NUCLEOTIDE SEQUENCE [LARGE SCALE GENOMIC DNA]</scope>
    <source>
        <strain evidence="10 18">EN697</strain>
    </source>
</reference>
<evidence type="ECO:0000313" key="8">
    <source>
        <dbReference type="EMBL" id="PZM55761.1"/>
    </source>
</evidence>
<dbReference type="Proteomes" id="UP000253144">
    <property type="component" value="Unassembled WGS sequence"/>
</dbReference>